<evidence type="ECO:0000313" key="9">
    <source>
        <dbReference type="EMBL" id="KAG0149966.1"/>
    </source>
</evidence>
<reference evidence="9" key="1">
    <citation type="submission" date="2013-11" db="EMBL/GenBank/DDBJ databases">
        <title>Genome sequence of the fusiform rust pathogen reveals effectors for host alternation and coevolution with pine.</title>
        <authorList>
            <consortium name="DOE Joint Genome Institute"/>
            <person name="Smith K."/>
            <person name="Pendleton A."/>
            <person name="Kubisiak T."/>
            <person name="Anderson C."/>
            <person name="Salamov A."/>
            <person name="Aerts A."/>
            <person name="Riley R."/>
            <person name="Clum A."/>
            <person name="Lindquist E."/>
            <person name="Ence D."/>
            <person name="Campbell M."/>
            <person name="Kronenberg Z."/>
            <person name="Feau N."/>
            <person name="Dhillon B."/>
            <person name="Hamelin R."/>
            <person name="Burleigh J."/>
            <person name="Smith J."/>
            <person name="Yandell M."/>
            <person name="Nelson C."/>
            <person name="Grigoriev I."/>
            <person name="Davis J."/>
        </authorList>
    </citation>
    <scope>NUCLEOTIDE SEQUENCE</scope>
    <source>
        <strain evidence="9">G11</strain>
    </source>
</reference>
<dbReference type="AlphaFoldDB" id="A0A9P6NMP6"/>
<dbReference type="GO" id="GO:0045893">
    <property type="term" value="P:positive regulation of DNA-templated transcription"/>
    <property type="evidence" value="ECO:0007669"/>
    <property type="project" value="TreeGrafter"/>
</dbReference>
<keyword evidence="2" id="KW-0479">Metal-binding</keyword>
<dbReference type="OrthoDB" id="436852at2759"/>
<dbReference type="PANTHER" id="PTHR46174:SF1">
    <property type="entry name" value="CXXC-TYPE ZINC FINGER PROTEIN 1"/>
    <property type="match status" value="1"/>
</dbReference>
<evidence type="ECO:0000256" key="7">
    <source>
        <dbReference type="SAM" id="MobiDB-lite"/>
    </source>
</evidence>
<comment type="caution">
    <text evidence="9">The sequence shown here is derived from an EMBL/GenBank/DDBJ whole genome shotgun (WGS) entry which is preliminary data.</text>
</comment>
<keyword evidence="5" id="KW-0539">Nucleus</keyword>
<dbReference type="InterPro" id="IPR013083">
    <property type="entry name" value="Znf_RING/FYVE/PHD"/>
</dbReference>
<evidence type="ECO:0000256" key="1">
    <source>
        <dbReference type="ARBA" id="ARBA00004123"/>
    </source>
</evidence>
<dbReference type="Proteomes" id="UP000886653">
    <property type="component" value="Unassembled WGS sequence"/>
</dbReference>
<keyword evidence="10" id="KW-1185">Reference proteome</keyword>
<evidence type="ECO:0000313" key="10">
    <source>
        <dbReference type="Proteomes" id="UP000886653"/>
    </source>
</evidence>
<evidence type="ECO:0000256" key="5">
    <source>
        <dbReference type="ARBA" id="ARBA00023242"/>
    </source>
</evidence>
<dbReference type="GO" id="GO:0048188">
    <property type="term" value="C:Set1C/COMPASS complex"/>
    <property type="evidence" value="ECO:0007669"/>
    <property type="project" value="InterPro"/>
</dbReference>
<accession>A0A9P6NMP6</accession>
<dbReference type="SMART" id="SM00249">
    <property type="entry name" value="PHD"/>
    <property type="match status" value="1"/>
</dbReference>
<dbReference type="PANTHER" id="PTHR46174">
    <property type="entry name" value="CXXC-TYPE ZINC FINGER PROTEIN 1"/>
    <property type="match status" value="1"/>
</dbReference>
<dbReference type="SUPFAM" id="SSF57903">
    <property type="entry name" value="FYVE/PHD zinc finger"/>
    <property type="match status" value="1"/>
</dbReference>
<evidence type="ECO:0000256" key="4">
    <source>
        <dbReference type="ARBA" id="ARBA00022833"/>
    </source>
</evidence>
<dbReference type="EMBL" id="MU167223">
    <property type="protein sequence ID" value="KAG0149966.1"/>
    <property type="molecule type" value="Genomic_DNA"/>
</dbReference>
<dbReference type="Pfam" id="PF00628">
    <property type="entry name" value="PHD"/>
    <property type="match status" value="1"/>
</dbReference>
<gene>
    <name evidence="9" type="ORF">CROQUDRAFT_652943</name>
</gene>
<dbReference type="InterPro" id="IPR037869">
    <property type="entry name" value="Spp1/CFP1"/>
</dbReference>
<keyword evidence="3 6" id="KW-0863">Zinc-finger</keyword>
<evidence type="ECO:0000259" key="8">
    <source>
        <dbReference type="PROSITE" id="PS50016"/>
    </source>
</evidence>
<sequence length="185" mass="20238">MEAAVTFRNSELPAQEPTMTRSTRIRKPSQKAKEIAEAIQPSKSPSPSSSKPARVNRSAAKLKTVSKPKKRKSTITVTAKVKAGGKKGRAVVDKDGGVQIEEVDVQQPMNEPDEADDALYCICLGHDDHTPMIQCEECENWFHFACIQLDPSEASVIQAFYCDVCEASGSGKTHISTQHYFGLIS</sequence>
<feature type="compositionally biased region" description="Low complexity" evidence="7">
    <location>
        <begin position="41"/>
        <end position="52"/>
    </location>
</feature>
<comment type="subcellular location">
    <subcellularLocation>
        <location evidence="1">Nucleus</location>
    </subcellularLocation>
</comment>
<keyword evidence="4" id="KW-0862">Zinc</keyword>
<name>A0A9P6NMP6_9BASI</name>
<evidence type="ECO:0000256" key="6">
    <source>
        <dbReference type="PROSITE-ProRule" id="PRU00146"/>
    </source>
</evidence>
<feature type="region of interest" description="Disordered" evidence="7">
    <location>
        <begin position="1"/>
        <end position="71"/>
    </location>
</feature>
<feature type="domain" description="PHD-type" evidence="8">
    <location>
        <begin position="118"/>
        <end position="168"/>
    </location>
</feature>
<proteinExistence type="predicted"/>
<dbReference type="InterPro" id="IPR001965">
    <property type="entry name" value="Znf_PHD"/>
</dbReference>
<evidence type="ECO:0000256" key="2">
    <source>
        <dbReference type="ARBA" id="ARBA00022723"/>
    </source>
</evidence>
<dbReference type="Gene3D" id="3.30.40.10">
    <property type="entry name" value="Zinc/RING finger domain, C3HC4 (zinc finger)"/>
    <property type="match status" value="1"/>
</dbReference>
<dbReference type="PROSITE" id="PS01359">
    <property type="entry name" value="ZF_PHD_1"/>
    <property type="match status" value="1"/>
</dbReference>
<organism evidence="9 10">
    <name type="scientific">Cronartium quercuum f. sp. fusiforme G11</name>
    <dbReference type="NCBI Taxonomy" id="708437"/>
    <lineage>
        <taxon>Eukaryota</taxon>
        <taxon>Fungi</taxon>
        <taxon>Dikarya</taxon>
        <taxon>Basidiomycota</taxon>
        <taxon>Pucciniomycotina</taxon>
        <taxon>Pucciniomycetes</taxon>
        <taxon>Pucciniales</taxon>
        <taxon>Coleosporiaceae</taxon>
        <taxon>Cronartium</taxon>
    </lineage>
</organism>
<protein>
    <recommendedName>
        <fullName evidence="8">PHD-type domain-containing protein</fullName>
    </recommendedName>
</protein>
<dbReference type="PROSITE" id="PS50016">
    <property type="entry name" value="ZF_PHD_2"/>
    <property type="match status" value="1"/>
</dbReference>
<dbReference type="InterPro" id="IPR019787">
    <property type="entry name" value="Znf_PHD-finger"/>
</dbReference>
<dbReference type="GO" id="GO:0008270">
    <property type="term" value="F:zinc ion binding"/>
    <property type="evidence" value="ECO:0007669"/>
    <property type="project" value="UniProtKB-KW"/>
</dbReference>
<evidence type="ECO:0000256" key="3">
    <source>
        <dbReference type="ARBA" id="ARBA00022771"/>
    </source>
</evidence>
<dbReference type="InterPro" id="IPR019786">
    <property type="entry name" value="Zinc_finger_PHD-type_CS"/>
</dbReference>
<dbReference type="InterPro" id="IPR011011">
    <property type="entry name" value="Znf_FYVE_PHD"/>
</dbReference>